<gene>
    <name evidence="2" type="ORF">A3J08_03855</name>
</gene>
<dbReference type="InterPro" id="IPR000073">
    <property type="entry name" value="AB_hydrolase_1"/>
</dbReference>
<dbReference type="InterPro" id="IPR029058">
    <property type="entry name" value="AB_hydrolase_fold"/>
</dbReference>
<reference evidence="2 3" key="1">
    <citation type="journal article" date="2016" name="Nat. Commun.">
        <title>Thousands of microbial genomes shed light on interconnected biogeochemical processes in an aquifer system.</title>
        <authorList>
            <person name="Anantharaman K."/>
            <person name="Brown C.T."/>
            <person name="Hug L.A."/>
            <person name="Sharon I."/>
            <person name="Castelle C.J."/>
            <person name="Probst A.J."/>
            <person name="Thomas B.C."/>
            <person name="Singh A."/>
            <person name="Wilkins M.J."/>
            <person name="Karaoz U."/>
            <person name="Brodie E.L."/>
            <person name="Williams K.H."/>
            <person name="Hubbard S.S."/>
            <person name="Banfield J.F."/>
        </authorList>
    </citation>
    <scope>NUCLEOTIDE SEQUENCE [LARGE SCALE GENOMIC DNA]</scope>
</reference>
<feature type="domain" description="AB hydrolase-1" evidence="1">
    <location>
        <begin position="26"/>
        <end position="111"/>
    </location>
</feature>
<protein>
    <recommendedName>
        <fullName evidence="1">AB hydrolase-1 domain-containing protein</fullName>
    </recommendedName>
</protein>
<dbReference type="STRING" id="1798667.A3J08_03855"/>
<dbReference type="Gene3D" id="3.40.50.1820">
    <property type="entry name" value="alpha/beta hydrolase"/>
    <property type="match status" value="1"/>
</dbReference>
<dbReference type="EMBL" id="MHLR01000034">
    <property type="protein sequence ID" value="OGZ14035.1"/>
    <property type="molecule type" value="Genomic_DNA"/>
</dbReference>
<accession>A0A1G2DK64</accession>
<proteinExistence type="predicted"/>
<sequence length="247" mass="28023">MNIIKTKTFELAVYEKGEQSSPKLAIIVPGRLDTKDYVHNTSLVDFLASRGYFALSFDPPGTWESPGDIELYTTTNCLKAVDELIEHFGNKPTLLAGHSRGGTIAMLAGPKNSRITHFIPIFSYYGAPSDPEEERIVDGKVMSYRDLPPGNTKTKEQKEFGLPLNYFEDGKQYNALFELKNCTKPKLFFYGVEDDMNDPEDVKKAYEVATEPKMIHPLNSDHDYRYHPEIIEEVNKVVGLFLDKYPL</sequence>
<evidence type="ECO:0000259" key="1">
    <source>
        <dbReference type="Pfam" id="PF00561"/>
    </source>
</evidence>
<name>A0A1G2DK64_9BACT</name>
<dbReference type="Pfam" id="PF00561">
    <property type="entry name" value="Abhydrolase_1"/>
    <property type="match status" value="1"/>
</dbReference>
<organism evidence="2 3">
    <name type="scientific">Candidatus Lloydbacteria bacterium RIFCSPLOWO2_02_FULL_51_11</name>
    <dbReference type="NCBI Taxonomy" id="1798667"/>
    <lineage>
        <taxon>Bacteria</taxon>
        <taxon>Candidatus Lloydiibacteriota</taxon>
    </lineage>
</organism>
<comment type="caution">
    <text evidence="2">The sequence shown here is derived from an EMBL/GenBank/DDBJ whole genome shotgun (WGS) entry which is preliminary data.</text>
</comment>
<dbReference type="SUPFAM" id="SSF53474">
    <property type="entry name" value="alpha/beta-Hydrolases"/>
    <property type="match status" value="1"/>
</dbReference>
<evidence type="ECO:0000313" key="3">
    <source>
        <dbReference type="Proteomes" id="UP000177573"/>
    </source>
</evidence>
<dbReference type="Proteomes" id="UP000177573">
    <property type="component" value="Unassembled WGS sequence"/>
</dbReference>
<evidence type="ECO:0000313" key="2">
    <source>
        <dbReference type="EMBL" id="OGZ14035.1"/>
    </source>
</evidence>
<dbReference type="AlphaFoldDB" id="A0A1G2DK64"/>